<dbReference type="CDD" id="cd03136">
    <property type="entry name" value="GATase1_AraC_ArgR_like"/>
    <property type="match status" value="1"/>
</dbReference>
<keyword evidence="2" id="KW-0238">DNA-binding</keyword>
<evidence type="ECO:0000259" key="4">
    <source>
        <dbReference type="PROSITE" id="PS01124"/>
    </source>
</evidence>
<dbReference type="SUPFAM" id="SSF52317">
    <property type="entry name" value="Class I glutamine amidotransferase-like"/>
    <property type="match status" value="1"/>
</dbReference>
<dbReference type="PANTHER" id="PTHR43130">
    <property type="entry name" value="ARAC-FAMILY TRANSCRIPTIONAL REGULATOR"/>
    <property type="match status" value="1"/>
</dbReference>
<sequence>MTKAAQNPPALRIGFILARRFTLSAMALFVDTLRLAADDEDGSRKIRCSWDVLSHARGFATSSCGVQVASTTELIDPRKYTHIVVVGGLLEVEEPLDAAAIAYLRKAGQAGVGLVGLCTGSFLLAEAGLLKNHTSCVSWLHHKAFTQRFPHLNATSEQIFNLDGRIATCAGGSASADLAAALVRRHVGESAERNATEILQISHRREATEAQARKPLGIEIGDRRVHQVLRLMEQHLEDILPVSALATLIGLSRRQLERLFLECLGTSPSAIYLRLRLESARRMMAEDPKRPLIDIALATGFSGPSHFSIRFRALFGISPTEARRLDGMRKAGQAG</sequence>
<evidence type="ECO:0000256" key="1">
    <source>
        <dbReference type="ARBA" id="ARBA00023015"/>
    </source>
</evidence>
<dbReference type="EMBL" id="BSOP01000023">
    <property type="protein sequence ID" value="GLR52048.1"/>
    <property type="molecule type" value="Genomic_DNA"/>
</dbReference>
<dbReference type="Gene3D" id="1.10.10.60">
    <property type="entry name" value="Homeodomain-like"/>
    <property type="match status" value="1"/>
</dbReference>
<dbReference type="Pfam" id="PF12833">
    <property type="entry name" value="HTH_18"/>
    <property type="match status" value="1"/>
</dbReference>
<evidence type="ECO:0000313" key="6">
    <source>
        <dbReference type="Proteomes" id="UP001156702"/>
    </source>
</evidence>
<dbReference type="RefSeq" id="WP_245082633.1">
    <property type="nucleotide sequence ID" value="NZ_BSOP01000023.1"/>
</dbReference>
<accession>A0ABQ5ZGX1</accession>
<dbReference type="SUPFAM" id="SSF46689">
    <property type="entry name" value="Homeodomain-like"/>
    <property type="match status" value="2"/>
</dbReference>
<dbReference type="InterPro" id="IPR029062">
    <property type="entry name" value="Class_I_gatase-like"/>
</dbReference>
<keyword evidence="3" id="KW-0804">Transcription</keyword>
<dbReference type="Gene3D" id="3.40.50.880">
    <property type="match status" value="1"/>
</dbReference>
<evidence type="ECO:0000256" key="3">
    <source>
        <dbReference type="ARBA" id="ARBA00023163"/>
    </source>
</evidence>
<reference evidence="6" key="1">
    <citation type="journal article" date="2019" name="Int. J. Syst. Evol. Microbiol.">
        <title>The Global Catalogue of Microorganisms (GCM) 10K type strain sequencing project: providing services to taxonomists for standard genome sequencing and annotation.</title>
        <authorList>
            <consortium name="The Broad Institute Genomics Platform"/>
            <consortium name="The Broad Institute Genome Sequencing Center for Infectious Disease"/>
            <person name="Wu L."/>
            <person name="Ma J."/>
        </authorList>
    </citation>
    <scope>NUCLEOTIDE SEQUENCE [LARGE SCALE GENOMIC DNA]</scope>
    <source>
        <strain evidence="6">NBRC 102122</strain>
    </source>
</reference>
<dbReference type="Pfam" id="PF01965">
    <property type="entry name" value="DJ-1_PfpI"/>
    <property type="match status" value="1"/>
</dbReference>
<dbReference type="InterPro" id="IPR009057">
    <property type="entry name" value="Homeodomain-like_sf"/>
</dbReference>
<evidence type="ECO:0000313" key="5">
    <source>
        <dbReference type="EMBL" id="GLR52048.1"/>
    </source>
</evidence>
<dbReference type="InterPro" id="IPR052158">
    <property type="entry name" value="INH-QAR"/>
</dbReference>
<dbReference type="InterPro" id="IPR002818">
    <property type="entry name" value="DJ-1/PfpI"/>
</dbReference>
<dbReference type="PROSITE" id="PS00041">
    <property type="entry name" value="HTH_ARAC_FAMILY_1"/>
    <property type="match status" value="1"/>
</dbReference>
<organism evidence="5 6">
    <name type="scientific">Shinella yambaruensis</name>
    <dbReference type="NCBI Taxonomy" id="415996"/>
    <lineage>
        <taxon>Bacteria</taxon>
        <taxon>Pseudomonadati</taxon>
        <taxon>Pseudomonadota</taxon>
        <taxon>Alphaproteobacteria</taxon>
        <taxon>Hyphomicrobiales</taxon>
        <taxon>Rhizobiaceae</taxon>
        <taxon>Shinella</taxon>
    </lineage>
</organism>
<comment type="caution">
    <text evidence="5">The sequence shown here is derived from an EMBL/GenBank/DDBJ whole genome shotgun (WGS) entry which is preliminary data.</text>
</comment>
<gene>
    <name evidence="5" type="ORF">GCM10007923_32600</name>
</gene>
<keyword evidence="6" id="KW-1185">Reference proteome</keyword>
<dbReference type="PROSITE" id="PS01124">
    <property type="entry name" value="HTH_ARAC_FAMILY_2"/>
    <property type="match status" value="1"/>
</dbReference>
<name>A0ABQ5ZGX1_9HYPH</name>
<evidence type="ECO:0000256" key="2">
    <source>
        <dbReference type="ARBA" id="ARBA00023125"/>
    </source>
</evidence>
<dbReference type="Proteomes" id="UP001156702">
    <property type="component" value="Unassembled WGS sequence"/>
</dbReference>
<protein>
    <submittedName>
        <fullName evidence="5">AraC family transcriptional regulator</fullName>
    </submittedName>
</protein>
<dbReference type="InterPro" id="IPR018062">
    <property type="entry name" value="HTH_AraC-typ_CS"/>
</dbReference>
<dbReference type="PANTHER" id="PTHR43130:SF3">
    <property type="entry name" value="HTH-TYPE TRANSCRIPTIONAL REGULATOR RV1931C"/>
    <property type="match status" value="1"/>
</dbReference>
<proteinExistence type="predicted"/>
<feature type="domain" description="HTH araC/xylS-type" evidence="4">
    <location>
        <begin position="226"/>
        <end position="325"/>
    </location>
</feature>
<keyword evidence="1" id="KW-0805">Transcription regulation</keyword>
<dbReference type="InterPro" id="IPR018060">
    <property type="entry name" value="HTH_AraC"/>
</dbReference>
<dbReference type="SMART" id="SM00342">
    <property type="entry name" value="HTH_ARAC"/>
    <property type="match status" value="1"/>
</dbReference>